<dbReference type="EMBL" id="KN818233">
    <property type="protein sequence ID" value="KIL66965.1"/>
    <property type="molecule type" value="Genomic_DNA"/>
</dbReference>
<keyword evidence="2" id="KW-1185">Reference proteome</keyword>
<accession>A0A0C2SU97</accession>
<gene>
    <name evidence="1" type="ORF">M378DRAFT_159896</name>
</gene>
<name>A0A0C2SU97_AMAMK</name>
<sequence>MARTFGDDYRKTQVMDHKSTRDGIKSTYLFFYNLSPNLPINLNVLHVIGVTPSHLKTRKRLFWRGDVVATKVQPESEQRDFIIENLDADISELRPLEEFLRATYQKGGDSYLEWHFHGPTSSLLGAPKSYWGTNAAEKEENFLLDLNELRCAIGRPPLPRPVHMKSYSERAVTLYTAFKSAFRLRRKVTGPTKLPPELERRIFETCALESPEVCTVLVLVARRVHVWIDPILIATVCIMEDFESKRWDRLECLLAKLTNGKPVEYYAQNIKNLAILGFFQIEAINRILAICTGVENLVLSASARGFVDFFENSQAGRNLRRLSINLGAVSPQFGSTPNFYPPCFANLTHLHLWDEDDDWSTYAGWETLTSLTHLAFACSGPPEQVMQVMQTLPTVRYVALDIPQYDWERGARGKGDFWNLVEREVERRLEEGSVD</sequence>
<dbReference type="AlphaFoldDB" id="A0A0C2SU97"/>
<protein>
    <submittedName>
        <fullName evidence="1">Uncharacterized protein</fullName>
    </submittedName>
</protein>
<dbReference type="OrthoDB" id="2900663at2759"/>
<organism evidence="1 2">
    <name type="scientific">Amanita muscaria (strain Koide BX008)</name>
    <dbReference type="NCBI Taxonomy" id="946122"/>
    <lineage>
        <taxon>Eukaryota</taxon>
        <taxon>Fungi</taxon>
        <taxon>Dikarya</taxon>
        <taxon>Basidiomycota</taxon>
        <taxon>Agaricomycotina</taxon>
        <taxon>Agaricomycetes</taxon>
        <taxon>Agaricomycetidae</taxon>
        <taxon>Agaricales</taxon>
        <taxon>Pluteineae</taxon>
        <taxon>Amanitaceae</taxon>
        <taxon>Amanita</taxon>
    </lineage>
</organism>
<dbReference type="Proteomes" id="UP000054549">
    <property type="component" value="Unassembled WGS sequence"/>
</dbReference>
<evidence type="ECO:0000313" key="1">
    <source>
        <dbReference type="EMBL" id="KIL66965.1"/>
    </source>
</evidence>
<dbReference type="InParanoid" id="A0A0C2SU97"/>
<reference evidence="1 2" key="1">
    <citation type="submission" date="2014-04" db="EMBL/GenBank/DDBJ databases">
        <title>Evolutionary Origins and Diversification of the Mycorrhizal Mutualists.</title>
        <authorList>
            <consortium name="DOE Joint Genome Institute"/>
            <consortium name="Mycorrhizal Genomics Consortium"/>
            <person name="Kohler A."/>
            <person name="Kuo A."/>
            <person name="Nagy L.G."/>
            <person name="Floudas D."/>
            <person name="Copeland A."/>
            <person name="Barry K.W."/>
            <person name="Cichocki N."/>
            <person name="Veneault-Fourrey C."/>
            <person name="LaButti K."/>
            <person name="Lindquist E.A."/>
            <person name="Lipzen A."/>
            <person name="Lundell T."/>
            <person name="Morin E."/>
            <person name="Murat C."/>
            <person name="Riley R."/>
            <person name="Ohm R."/>
            <person name="Sun H."/>
            <person name="Tunlid A."/>
            <person name="Henrissat B."/>
            <person name="Grigoriev I.V."/>
            <person name="Hibbett D.S."/>
            <person name="Martin F."/>
        </authorList>
    </citation>
    <scope>NUCLEOTIDE SEQUENCE [LARGE SCALE GENOMIC DNA]</scope>
    <source>
        <strain evidence="1 2">Koide BX008</strain>
    </source>
</reference>
<proteinExistence type="predicted"/>
<evidence type="ECO:0000313" key="2">
    <source>
        <dbReference type="Proteomes" id="UP000054549"/>
    </source>
</evidence>
<dbReference type="HOGENOM" id="CLU_629983_0_0_1"/>